<evidence type="ECO:0000313" key="3">
    <source>
        <dbReference type="Proteomes" id="UP001431217"/>
    </source>
</evidence>
<feature type="transmembrane region" description="Helical" evidence="1">
    <location>
        <begin position="44"/>
        <end position="69"/>
    </location>
</feature>
<keyword evidence="1" id="KW-1133">Transmembrane helix</keyword>
<feature type="transmembrane region" description="Helical" evidence="1">
    <location>
        <begin position="75"/>
        <end position="97"/>
    </location>
</feature>
<dbReference type="EMBL" id="JAMBEP010000001">
    <property type="protein sequence ID" value="MCL1634829.1"/>
    <property type="molecule type" value="Genomic_DNA"/>
</dbReference>
<evidence type="ECO:0000256" key="1">
    <source>
        <dbReference type="SAM" id="Phobius"/>
    </source>
</evidence>
<accession>A0ABT0MIY2</accession>
<dbReference type="Proteomes" id="UP001431217">
    <property type="component" value="Unassembled WGS sequence"/>
</dbReference>
<reference evidence="2 3" key="1">
    <citation type="submission" date="2022-05" db="EMBL/GenBank/DDBJ databases">
        <title>Luteimonas sp. SX5, whole genome shotgun sequencing project.</title>
        <authorList>
            <person name="Zhao G."/>
            <person name="Shen L."/>
        </authorList>
    </citation>
    <scope>NUCLEOTIDE SEQUENCE [LARGE SCALE GENOMIC DNA]</scope>
    <source>
        <strain evidence="2 3">SX5</strain>
    </source>
</reference>
<keyword evidence="1" id="KW-0812">Transmembrane</keyword>
<evidence type="ECO:0000313" key="2">
    <source>
        <dbReference type="EMBL" id="MCL1634829.1"/>
    </source>
</evidence>
<name>A0ABT0MIY2_9GAMM</name>
<organism evidence="2 3">
    <name type="scientific">Luteimonas galliterrae</name>
    <dbReference type="NCBI Taxonomy" id="2940486"/>
    <lineage>
        <taxon>Bacteria</taxon>
        <taxon>Pseudomonadati</taxon>
        <taxon>Pseudomonadota</taxon>
        <taxon>Gammaproteobacteria</taxon>
        <taxon>Lysobacterales</taxon>
        <taxon>Lysobacteraceae</taxon>
        <taxon>Luteimonas</taxon>
    </lineage>
</organism>
<keyword evidence="1" id="KW-0472">Membrane</keyword>
<comment type="caution">
    <text evidence="2">The sequence shown here is derived from an EMBL/GenBank/DDBJ whole genome shotgun (WGS) entry which is preliminary data.</text>
</comment>
<sequence>MDESVRRVGAAGKASFEAAVDSGRALRRLLIADLALARSAFGRAMAWVGVAIVFGASAWLLIMAAAIALLQASGWSWLASIALCALLSAAVAGIAAWRVSRFFDYTGLHATRRQLARLGIGDEADDSDETSPTPPPEARA</sequence>
<protein>
    <submittedName>
        <fullName evidence="2">Phage holin family protein</fullName>
    </submittedName>
</protein>
<proteinExistence type="predicted"/>
<gene>
    <name evidence="2" type="ORF">M2650_09320</name>
</gene>
<keyword evidence="3" id="KW-1185">Reference proteome</keyword>